<keyword evidence="1" id="KW-0472">Membrane</keyword>
<evidence type="ECO:0000313" key="3">
    <source>
        <dbReference type="Proteomes" id="UP000679179"/>
    </source>
</evidence>
<reference evidence="2" key="1">
    <citation type="submission" date="2021-03" db="EMBL/GenBank/DDBJ databases">
        <title>Taxonomic study of Clostridium polyendosporum from meadow-gley soil under rice.</title>
        <authorList>
            <person name="Kobayashi H."/>
            <person name="Tanizawa Y."/>
            <person name="Yagura M."/>
        </authorList>
    </citation>
    <scope>NUCLEOTIDE SEQUENCE</scope>
    <source>
        <strain evidence="2">JCM 30710</strain>
    </source>
</reference>
<comment type="caution">
    <text evidence="2">The sequence shown here is derived from an EMBL/GenBank/DDBJ whole genome shotgun (WGS) entry which is preliminary data.</text>
</comment>
<proteinExistence type="predicted"/>
<gene>
    <name evidence="2" type="ORF">CPJCM30710_17800</name>
</gene>
<evidence type="ECO:0000256" key="1">
    <source>
        <dbReference type="SAM" id="Phobius"/>
    </source>
</evidence>
<keyword evidence="1" id="KW-1133">Transmembrane helix</keyword>
<dbReference type="Proteomes" id="UP000679179">
    <property type="component" value="Unassembled WGS sequence"/>
</dbReference>
<organism evidence="2 3">
    <name type="scientific">Clostridium polyendosporum</name>
    <dbReference type="NCBI Taxonomy" id="69208"/>
    <lineage>
        <taxon>Bacteria</taxon>
        <taxon>Bacillati</taxon>
        <taxon>Bacillota</taxon>
        <taxon>Clostridia</taxon>
        <taxon>Eubacteriales</taxon>
        <taxon>Clostridiaceae</taxon>
        <taxon>Clostridium</taxon>
    </lineage>
</organism>
<accession>A0A919VEF9</accession>
<keyword evidence="1" id="KW-0812">Transmembrane</keyword>
<evidence type="ECO:0000313" key="2">
    <source>
        <dbReference type="EMBL" id="GIM29114.1"/>
    </source>
</evidence>
<dbReference type="RefSeq" id="WP_281413972.1">
    <property type="nucleotide sequence ID" value="NZ_BOPZ01000013.1"/>
</dbReference>
<protein>
    <submittedName>
        <fullName evidence="2">Uncharacterized protein</fullName>
    </submittedName>
</protein>
<name>A0A919VEF9_9CLOT</name>
<dbReference type="EMBL" id="BOPZ01000013">
    <property type="protein sequence ID" value="GIM29114.1"/>
    <property type="molecule type" value="Genomic_DNA"/>
</dbReference>
<sequence length="40" mass="4396">MLDWIKSVVEKLEAGTFTLIILPLLVAIAGFIHIIKSKSS</sequence>
<dbReference type="AlphaFoldDB" id="A0A919VEF9"/>
<feature type="transmembrane region" description="Helical" evidence="1">
    <location>
        <begin position="14"/>
        <end position="35"/>
    </location>
</feature>
<keyword evidence="3" id="KW-1185">Reference proteome</keyword>